<accession>A0A6N2ADF6</accession>
<feature type="non-terminal residue" evidence="2">
    <location>
        <position position="1"/>
    </location>
</feature>
<name>A0A6N2ADF6_SOLCI</name>
<proteinExistence type="predicted"/>
<gene>
    <name evidence="2" type="ORF">EJD97_022949</name>
</gene>
<protein>
    <submittedName>
        <fullName evidence="2">Uncharacterized protein</fullName>
    </submittedName>
</protein>
<feature type="region of interest" description="Disordered" evidence="1">
    <location>
        <begin position="119"/>
        <end position="154"/>
    </location>
</feature>
<organism evidence="2">
    <name type="scientific">Solanum chilense</name>
    <name type="common">Tomato</name>
    <name type="synonym">Lycopersicon chilense</name>
    <dbReference type="NCBI Taxonomy" id="4083"/>
    <lineage>
        <taxon>Eukaryota</taxon>
        <taxon>Viridiplantae</taxon>
        <taxon>Streptophyta</taxon>
        <taxon>Embryophyta</taxon>
        <taxon>Tracheophyta</taxon>
        <taxon>Spermatophyta</taxon>
        <taxon>Magnoliopsida</taxon>
        <taxon>eudicotyledons</taxon>
        <taxon>Gunneridae</taxon>
        <taxon>Pentapetalae</taxon>
        <taxon>asterids</taxon>
        <taxon>lamiids</taxon>
        <taxon>Solanales</taxon>
        <taxon>Solanaceae</taxon>
        <taxon>Solanoideae</taxon>
        <taxon>Solaneae</taxon>
        <taxon>Solanum</taxon>
        <taxon>Solanum subgen. Lycopersicon</taxon>
    </lineage>
</organism>
<comment type="caution">
    <text evidence="2">The sequence shown here is derived from an EMBL/GenBank/DDBJ whole genome shotgun (WGS) entry which is preliminary data.</text>
</comment>
<dbReference type="EMBL" id="RXGB01073303">
    <property type="protein sequence ID" value="TMW80196.1"/>
    <property type="molecule type" value="Genomic_DNA"/>
</dbReference>
<reference evidence="2" key="1">
    <citation type="submission" date="2019-05" db="EMBL/GenBank/DDBJ databases">
        <title>The de novo reference genome and transcriptome assemblies of the wild tomato species Solanum chilense.</title>
        <authorList>
            <person name="Stam R."/>
            <person name="Nosenko T."/>
            <person name="Hoerger A.C."/>
            <person name="Stephan W."/>
            <person name="Seidel M.A."/>
            <person name="Kuhn J.M.M."/>
            <person name="Haberer G."/>
            <person name="Tellier A."/>
        </authorList>
    </citation>
    <scope>NUCLEOTIDE SEQUENCE</scope>
    <source>
        <tissue evidence="2">Mature leaves</tissue>
    </source>
</reference>
<evidence type="ECO:0000313" key="2">
    <source>
        <dbReference type="EMBL" id="TMW80196.1"/>
    </source>
</evidence>
<dbReference type="AlphaFoldDB" id="A0A6N2ADF6"/>
<evidence type="ECO:0000256" key="1">
    <source>
        <dbReference type="SAM" id="MobiDB-lite"/>
    </source>
</evidence>
<feature type="compositionally biased region" description="Acidic residues" evidence="1">
    <location>
        <begin position="135"/>
        <end position="154"/>
    </location>
</feature>
<sequence>KFIQDKTGITYKGEAEVEYVNIDKEHFSINDLLFYTKQLGYITVGGFVLKTPTKNGFIEVHTDFILVNVIKDLKDGDFLDLYVKHVVDDVEVVTTDLLCGSVIEEDLEDINVTASEGLNHEAESENVNVKVEPGDISDLDVEWTESNEESSDDS</sequence>